<evidence type="ECO:0000256" key="1">
    <source>
        <dbReference type="ARBA" id="ARBA00005254"/>
    </source>
</evidence>
<dbReference type="EMBL" id="JADBDZ010000001">
    <property type="protein sequence ID" value="MBE1535893.1"/>
    <property type="molecule type" value="Genomic_DNA"/>
</dbReference>
<dbReference type="PANTHER" id="PTHR43459:SF1">
    <property type="entry name" value="EG:BACN32G11.4 PROTEIN"/>
    <property type="match status" value="1"/>
</dbReference>
<dbReference type="SUPFAM" id="SSF52096">
    <property type="entry name" value="ClpP/crotonase"/>
    <property type="match status" value="1"/>
</dbReference>
<keyword evidence="4" id="KW-1185">Reference proteome</keyword>
<dbReference type="PROSITE" id="PS00166">
    <property type="entry name" value="ENOYL_COA_HYDRATASE"/>
    <property type="match status" value="1"/>
</dbReference>
<dbReference type="Gene3D" id="1.10.12.10">
    <property type="entry name" value="Lyase 2-enoyl-coa Hydratase, Chain A, domain 2"/>
    <property type="match status" value="1"/>
</dbReference>
<dbReference type="InterPro" id="IPR014748">
    <property type="entry name" value="Enoyl-CoA_hydra_C"/>
</dbReference>
<proteinExistence type="inferred from homology"/>
<dbReference type="InterPro" id="IPR029045">
    <property type="entry name" value="ClpP/crotonase-like_dom_sf"/>
</dbReference>
<dbReference type="InterPro" id="IPR018376">
    <property type="entry name" value="Enoyl-CoA_hyd/isom_CS"/>
</dbReference>
<keyword evidence="3" id="KW-0413">Isomerase</keyword>
<dbReference type="GO" id="GO:0016853">
    <property type="term" value="F:isomerase activity"/>
    <property type="evidence" value="ECO:0007669"/>
    <property type="project" value="UniProtKB-KW"/>
</dbReference>
<name>A0ABR9JZT3_9ACTN</name>
<gene>
    <name evidence="3" type="ORF">H4W34_005726</name>
</gene>
<comment type="caution">
    <text evidence="3">The sequence shown here is derived from an EMBL/GenBank/DDBJ whole genome shotgun (WGS) entry which is preliminary data.</text>
</comment>
<comment type="similarity">
    <text evidence="1 2">Belongs to the enoyl-CoA hydratase/isomerase family.</text>
</comment>
<dbReference type="EC" id="5.3.3.18" evidence="3"/>
<dbReference type="Pfam" id="PF00378">
    <property type="entry name" value="ECH_1"/>
    <property type="match status" value="1"/>
</dbReference>
<dbReference type="Proteomes" id="UP000627838">
    <property type="component" value="Unassembled WGS sequence"/>
</dbReference>
<sequence>MPTSTTHGSRSRPDRPGLLASRAHGILTITLDRPARRNAMTAHGWAALRDVLRDVDPRRDRAVLLTGAGETFCAGADLADTAENETGDGDGDGDGDDDLGDLDGMRIVGEACLTLHRVPVPTIAAVDGAAVGAGMNLALACDFVVAADRARFSQIFVRRALSVDFGGSWILPRLVGLHRAKELVLRGEFISAGRAREMGLVHEVVPPDRLAAAAGALAAELAAGPQLALMQSKALLNGAFEVSLERALDEEARAQALNLASAEAAEAFEAFREKRPADFAAARSGRAAR</sequence>
<evidence type="ECO:0000256" key="2">
    <source>
        <dbReference type="RuleBase" id="RU003707"/>
    </source>
</evidence>
<dbReference type="CDD" id="cd06558">
    <property type="entry name" value="crotonase-like"/>
    <property type="match status" value="1"/>
</dbReference>
<dbReference type="InterPro" id="IPR001753">
    <property type="entry name" value="Enoyl-CoA_hydra/iso"/>
</dbReference>
<evidence type="ECO:0000313" key="3">
    <source>
        <dbReference type="EMBL" id="MBE1535893.1"/>
    </source>
</evidence>
<reference evidence="3 4" key="1">
    <citation type="submission" date="2020-10" db="EMBL/GenBank/DDBJ databases">
        <title>Sequencing the genomes of 1000 actinobacteria strains.</title>
        <authorList>
            <person name="Klenk H.-P."/>
        </authorList>
    </citation>
    <scope>NUCLEOTIDE SEQUENCE [LARGE SCALE GENOMIC DNA]</scope>
    <source>
        <strain evidence="3 4">DSM 46744</strain>
    </source>
</reference>
<evidence type="ECO:0000313" key="4">
    <source>
        <dbReference type="Proteomes" id="UP000627838"/>
    </source>
</evidence>
<organism evidence="3 4">
    <name type="scientific">Actinomadura algeriensis</name>
    <dbReference type="NCBI Taxonomy" id="1679523"/>
    <lineage>
        <taxon>Bacteria</taxon>
        <taxon>Bacillati</taxon>
        <taxon>Actinomycetota</taxon>
        <taxon>Actinomycetes</taxon>
        <taxon>Streptosporangiales</taxon>
        <taxon>Thermomonosporaceae</taxon>
        <taxon>Actinomadura</taxon>
    </lineage>
</organism>
<dbReference type="PANTHER" id="PTHR43459">
    <property type="entry name" value="ENOYL-COA HYDRATASE"/>
    <property type="match status" value="1"/>
</dbReference>
<accession>A0ABR9JZT3</accession>
<protein>
    <submittedName>
        <fullName evidence="3">2-(1,2-epoxy-1,2-dihydrophenyl)acetyl-CoA isomerase</fullName>
        <ecNumber evidence="3">5.3.3.18</ecNumber>
    </submittedName>
</protein>
<dbReference type="Gene3D" id="3.90.226.10">
    <property type="entry name" value="2-enoyl-CoA Hydratase, Chain A, domain 1"/>
    <property type="match status" value="1"/>
</dbReference>
<dbReference type="RefSeq" id="WP_318784395.1">
    <property type="nucleotide sequence ID" value="NZ_JADBDZ010000001.1"/>
</dbReference>